<proteinExistence type="inferred from homology"/>
<organism evidence="6 9">
    <name type="scientific">Rhizobium altiplani</name>
    <dbReference type="NCBI Taxonomy" id="1864509"/>
    <lineage>
        <taxon>Bacteria</taxon>
        <taxon>Pseudomonadati</taxon>
        <taxon>Pseudomonadota</taxon>
        <taxon>Alphaproteobacteria</taxon>
        <taxon>Hyphomicrobiales</taxon>
        <taxon>Rhizobiaceae</taxon>
        <taxon>Rhizobium/Agrobacterium group</taxon>
        <taxon>Rhizobium</taxon>
    </lineage>
</organism>
<dbReference type="EMBL" id="LNCD01000092">
    <property type="protein sequence ID" value="KWV49144.1"/>
    <property type="molecule type" value="Genomic_DNA"/>
</dbReference>
<gene>
    <name evidence="7" type="ORF">AS026_11310</name>
    <name evidence="6" type="ORF">AS026_11685</name>
    <name evidence="8" type="ORF">AS026_29775</name>
</gene>
<protein>
    <submittedName>
        <fullName evidence="6">Sugar ABC transporter substrate-binding protein</fullName>
    </submittedName>
</protein>
<name>A0A109JHW6_9HYPH</name>
<reference evidence="6 9" key="1">
    <citation type="submission" date="2015-11" db="EMBL/GenBank/DDBJ databases">
        <title>Draft Genome Sequence of the Strain BR 10423 (Rhizobium sp.) isolated from nodules of Mimosa pudica.</title>
        <authorList>
            <person name="Barauna A.C."/>
            <person name="Zilli J.E."/>
            <person name="Simoes-Araujo J.L."/>
            <person name="Reis V.M."/>
            <person name="James E.K."/>
            <person name="Reis F.B.Jr."/>
            <person name="Rouws L.F."/>
            <person name="Passos S.R."/>
            <person name="Gois S.R."/>
        </authorList>
    </citation>
    <scope>NUCLEOTIDE SEQUENCE [LARGE SCALE GENOMIC DNA]</scope>
    <source>
        <strain evidence="6 9">BR10423</strain>
    </source>
</reference>
<keyword evidence="5" id="KW-0574">Periplasm</keyword>
<comment type="similarity">
    <text evidence="2">Belongs to the bacterial solute-binding protein 1 family.</text>
</comment>
<keyword evidence="4" id="KW-0732">Signal</keyword>
<dbReference type="InterPro" id="IPR050490">
    <property type="entry name" value="Bact_solute-bd_prot1"/>
</dbReference>
<dbReference type="InterPro" id="IPR006311">
    <property type="entry name" value="TAT_signal"/>
</dbReference>
<evidence type="ECO:0000313" key="9">
    <source>
        <dbReference type="Proteomes" id="UP000068164"/>
    </source>
</evidence>
<comment type="subcellular location">
    <subcellularLocation>
        <location evidence="1">Periplasm</location>
    </subcellularLocation>
</comment>
<accession>A0A109JHW6</accession>
<dbReference type="EMBL" id="LNCD01000093">
    <property type="protein sequence ID" value="KWV49034.1"/>
    <property type="molecule type" value="Genomic_DNA"/>
</dbReference>
<dbReference type="Pfam" id="PF01547">
    <property type="entry name" value="SBP_bac_1"/>
    <property type="match status" value="1"/>
</dbReference>
<dbReference type="Gene3D" id="3.40.190.10">
    <property type="entry name" value="Periplasmic binding protein-like II"/>
    <property type="match status" value="2"/>
</dbReference>
<dbReference type="NCBIfam" id="TIGR01409">
    <property type="entry name" value="TAT_signal_seq"/>
    <property type="match status" value="1"/>
</dbReference>
<dbReference type="InterPro" id="IPR019546">
    <property type="entry name" value="TAT_signal_bac_arc"/>
</dbReference>
<dbReference type="GO" id="GO:0042597">
    <property type="term" value="C:periplasmic space"/>
    <property type="evidence" value="ECO:0007669"/>
    <property type="project" value="UniProtKB-SubCell"/>
</dbReference>
<evidence type="ECO:0000313" key="7">
    <source>
        <dbReference type="EMBL" id="KWV49144.1"/>
    </source>
</evidence>
<dbReference type="EMBL" id="LNCD01000018">
    <property type="protein sequence ID" value="KWV58863.1"/>
    <property type="molecule type" value="Genomic_DNA"/>
</dbReference>
<evidence type="ECO:0000313" key="6">
    <source>
        <dbReference type="EMBL" id="KWV49034.1"/>
    </source>
</evidence>
<evidence type="ECO:0000256" key="4">
    <source>
        <dbReference type="ARBA" id="ARBA00022729"/>
    </source>
</evidence>
<dbReference type="SUPFAM" id="SSF53850">
    <property type="entry name" value="Periplasmic binding protein-like II"/>
    <property type="match status" value="1"/>
</dbReference>
<evidence type="ECO:0000313" key="8">
    <source>
        <dbReference type="EMBL" id="KWV58863.1"/>
    </source>
</evidence>
<dbReference type="PROSITE" id="PS51318">
    <property type="entry name" value="TAT"/>
    <property type="match status" value="1"/>
</dbReference>
<dbReference type="AlphaFoldDB" id="A0A109JHW6"/>
<dbReference type="InterPro" id="IPR006059">
    <property type="entry name" value="SBP"/>
</dbReference>
<comment type="caution">
    <text evidence="6">The sequence shown here is derived from an EMBL/GenBank/DDBJ whole genome shotgun (WGS) entry which is preliminary data.</text>
</comment>
<evidence type="ECO:0000256" key="2">
    <source>
        <dbReference type="ARBA" id="ARBA00008520"/>
    </source>
</evidence>
<dbReference type="OrthoDB" id="9811951at2"/>
<dbReference type="RefSeq" id="WP_007539690.1">
    <property type="nucleotide sequence ID" value="NZ_LNCD01000018.1"/>
</dbReference>
<sequence>MQSIISRRHLLKTTGAAVAAATASSLFGRYAQAQDAELSVFGPLPPDPAPPGAAKFAEAAFEAWKAANATSVNYEMLAWPQLHDRMATAFASGSAPWDIMYMCAWVPEFESFLYPFVDDLPAELIADLPESSFKTVTWKGKRYGTVFTLSLLNLFYNKEHLEQAGIKEPPKNWDDFKRFTKELTRDGRFGYVSNYAEAAGIGGAASYWMAFLQQAGGTMYGEDGMPVFKGDAGVDALQMMLDLKAAGTEPGSISYAGINDATNVFSSGRASMMMNWPFMWATAQDPKQSNIVGKMGATILPAGPAGSASIDGTDAWTISNASQHPDKARKLVEFFMSKEIQKRQALDTGWLPSRLSVLGDPEVQAALPIAKVVLEQAQHPYESFVTPDFTEVTQAIGTEVQKALQGQKTAMEAIAEAHDLVTAIVKRRG</sequence>
<dbReference type="PANTHER" id="PTHR43649">
    <property type="entry name" value="ARABINOSE-BINDING PROTEIN-RELATED"/>
    <property type="match status" value="1"/>
</dbReference>
<keyword evidence="3" id="KW-0813">Transport</keyword>
<evidence type="ECO:0000256" key="3">
    <source>
        <dbReference type="ARBA" id="ARBA00022448"/>
    </source>
</evidence>
<dbReference type="Proteomes" id="UP000068164">
    <property type="component" value="Unassembled WGS sequence"/>
</dbReference>
<evidence type="ECO:0000256" key="1">
    <source>
        <dbReference type="ARBA" id="ARBA00004418"/>
    </source>
</evidence>
<evidence type="ECO:0000256" key="5">
    <source>
        <dbReference type="ARBA" id="ARBA00022764"/>
    </source>
</evidence>
<dbReference type="CDD" id="cd13585">
    <property type="entry name" value="PBP2_TMBP_like"/>
    <property type="match status" value="1"/>
</dbReference>
<dbReference type="PANTHER" id="PTHR43649:SF34">
    <property type="entry name" value="ABC TRANSPORTER PERIPLASMIC-BINDING PROTEIN YCJN-RELATED"/>
    <property type="match status" value="1"/>
</dbReference>
<keyword evidence="9" id="KW-1185">Reference proteome</keyword>